<dbReference type="Gene3D" id="3.55.50.30">
    <property type="match status" value="1"/>
</dbReference>
<dbReference type="InterPro" id="IPR012373">
    <property type="entry name" value="Ferrdict_sens_TM"/>
</dbReference>
<keyword evidence="1" id="KW-0812">Transmembrane</keyword>
<dbReference type="Gene3D" id="2.60.120.1440">
    <property type="match status" value="1"/>
</dbReference>
<keyword evidence="5" id="KW-1185">Reference proteome</keyword>
<evidence type="ECO:0000313" key="5">
    <source>
        <dbReference type="Proteomes" id="UP001153642"/>
    </source>
</evidence>
<dbReference type="PANTHER" id="PTHR30273:SF2">
    <property type="entry name" value="PROTEIN FECR"/>
    <property type="match status" value="1"/>
</dbReference>
<keyword evidence="1" id="KW-1133">Transmembrane helix</keyword>
<dbReference type="PANTHER" id="PTHR30273">
    <property type="entry name" value="PERIPLASMIC SIGNAL SENSOR AND SIGMA FACTOR ACTIVATOR FECR-RELATED"/>
    <property type="match status" value="1"/>
</dbReference>
<evidence type="ECO:0000256" key="1">
    <source>
        <dbReference type="SAM" id="Phobius"/>
    </source>
</evidence>
<evidence type="ECO:0000259" key="3">
    <source>
        <dbReference type="Pfam" id="PF16344"/>
    </source>
</evidence>
<reference evidence="4" key="1">
    <citation type="submission" date="2022-11" db="EMBL/GenBank/DDBJ databases">
        <title>High-quality draft genome sequence of Galbibacter sp. strain CMA-7.</title>
        <authorList>
            <person name="Wei L."/>
            <person name="Dong C."/>
            <person name="Shao Z."/>
        </authorList>
    </citation>
    <scope>NUCLEOTIDE SEQUENCE</scope>
    <source>
        <strain evidence="4">CMA-7</strain>
    </source>
</reference>
<dbReference type="RefSeq" id="WP_277899002.1">
    <property type="nucleotide sequence ID" value="NZ_JAPMUA010000002.1"/>
</dbReference>
<dbReference type="InterPro" id="IPR032508">
    <property type="entry name" value="FecR_C"/>
</dbReference>
<dbReference type="EMBL" id="JAPMUA010000002">
    <property type="protein sequence ID" value="MDG3585741.1"/>
    <property type="molecule type" value="Genomic_DNA"/>
</dbReference>
<dbReference type="Pfam" id="PF04773">
    <property type="entry name" value="FecR"/>
    <property type="match status" value="1"/>
</dbReference>
<sequence>MKDKTFKKILSRYINGTASEGEKNIVEDFNRYFTEENKADIFDSVQHKKQVQSDIYKSIKRKITTKQANWYRIAASIVVTLGVGFSAWYSFYGPQKVLYTTVATSENEIKTIVLTDSSTVTLNHNSSLSFPQKFKSNKREVTLRGEAFFKISKDKNRPFTVAANNVTTTVLGTKFNVDMTAHRVSVSLVEGSVDVRGLGTSKVLKPKEQIEFNLTDSVVQTQIFDPKTTLLWMTNNLSFNNDRLLDIIKVLENKFKVAIKLQEPDLNEVRITGTFKGQSLTSILLAVTNTANLKFKKTTKNQILIFKTLPIDEK</sequence>
<feature type="domain" description="Protein FecR C-terminal" evidence="3">
    <location>
        <begin position="237"/>
        <end position="305"/>
    </location>
</feature>
<dbReference type="InterPro" id="IPR006860">
    <property type="entry name" value="FecR"/>
</dbReference>
<evidence type="ECO:0000259" key="2">
    <source>
        <dbReference type="Pfam" id="PF04773"/>
    </source>
</evidence>
<protein>
    <submittedName>
        <fullName evidence="4">FecR domain-containing protein</fullName>
    </submittedName>
</protein>
<organism evidence="4 5">
    <name type="scientific">Galbibacter pacificus</name>
    <dbReference type="NCBI Taxonomy" id="2996052"/>
    <lineage>
        <taxon>Bacteria</taxon>
        <taxon>Pseudomonadati</taxon>
        <taxon>Bacteroidota</taxon>
        <taxon>Flavobacteriia</taxon>
        <taxon>Flavobacteriales</taxon>
        <taxon>Flavobacteriaceae</taxon>
        <taxon>Galbibacter</taxon>
    </lineage>
</organism>
<feature type="transmembrane region" description="Helical" evidence="1">
    <location>
        <begin position="70"/>
        <end position="91"/>
    </location>
</feature>
<evidence type="ECO:0000313" key="4">
    <source>
        <dbReference type="EMBL" id="MDG3585741.1"/>
    </source>
</evidence>
<keyword evidence="1" id="KW-0472">Membrane</keyword>
<dbReference type="Pfam" id="PF16344">
    <property type="entry name" value="FecR_C"/>
    <property type="match status" value="1"/>
</dbReference>
<comment type="caution">
    <text evidence="4">The sequence shown here is derived from an EMBL/GenBank/DDBJ whole genome shotgun (WGS) entry which is preliminary data.</text>
</comment>
<dbReference type="Proteomes" id="UP001153642">
    <property type="component" value="Unassembled WGS sequence"/>
</dbReference>
<proteinExistence type="predicted"/>
<gene>
    <name evidence="4" type="ORF">OSR52_07655</name>
</gene>
<feature type="domain" description="FecR protein" evidence="2">
    <location>
        <begin position="101"/>
        <end position="193"/>
    </location>
</feature>
<name>A0ABT6FRK8_9FLAO</name>
<accession>A0ABT6FRK8</accession>